<dbReference type="EMBL" id="JAVAMP010000004">
    <property type="protein sequence ID" value="MDP5274844.1"/>
    <property type="molecule type" value="Genomic_DNA"/>
</dbReference>
<dbReference type="InterPro" id="IPR011047">
    <property type="entry name" value="Quinoprotein_ADH-like_sf"/>
</dbReference>
<dbReference type="PANTHER" id="PTHR34512">
    <property type="entry name" value="CELL SURFACE PROTEIN"/>
    <property type="match status" value="1"/>
</dbReference>
<accession>A0ABT9J1G2</accession>
<reference evidence="1 2" key="1">
    <citation type="submission" date="2023-08" db="EMBL/GenBank/DDBJ databases">
        <authorList>
            <person name="Park J.-S."/>
        </authorList>
    </citation>
    <scope>NUCLEOTIDE SEQUENCE [LARGE SCALE GENOMIC DNA]</scope>
    <source>
        <strain evidence="1 2">2205SS18-9</strain>
    </source>
</reference>
<evidence type="ECO:0008006" key="3">
    <source>
        <dbReference type="Google" id="ProtNLM"/>
    </source>
</evidence>
<dbReference type="InterPro" id="IPR015943">
    <property type="entry name" value="WD40/YVTN_repeat-like_dom_sf"/>
</dbReference>
<gene>
    <name evidence="1" type="ORF">Q5Y73_12060</name>
</gene>
<dbReference type="Proteomes" id="UP001231941">
    <property type="component" value="Unassembled WGS sequence"/>
</dbReference>
<protein>
    <recommendedName>
        <fullName evidence="3">WD40 repeat domain-containing protein</fullName>
    </recommendedName>
</protein>
<evidence type="ECO:0000313" key="1">
    <source>
        <dbReference type="EMBL" id="MDP5274844.1"/>
    </source>
</evidence>
<comment type="caution">
    <text evidence="1">The sequence shown here is derived from an EMBL/GenBank/DDBJ whole genome shotgun (WGS) entry which is preliminary data.</text>
</comment>
<dbReference type="RefSeq" id="WP_305992146.1">
    <property type="nucleotide sequence ID" value="NZ_JAVAMP010000004.1"/>
</dbReference>
<keyword evidence="2" id="KW-1185">Reference proteome</keyword>
<dbReference type="SUPFAM" id="SSF50998">
    <property type="entry name" value="Quinoprotein alcohol dehydrogenase-like"/>
    <property type="match status" value="2"/>
</dbReference>
<sequence>MRERIQNIHIVNENYIVAGGRKGQIYLLDSNLNIVKQSRNIDLNNPIYKIVSTSDFIFTKDNAGNIVKWDIDSLEPLDILISSEYKDESGLHEDDLAVSSPNHALEIYNNKLYSSNGYGQILELDLEELSVERILDPNKESFTEYICSDKKDVHVLSDFRGWLYKGSLDTGIFEKAIRIDDGPVHCVKYDKKHDRFWGTTDNRYGITIVDGNLENAEHYSITNDDVEWITFNKDYSLAYVACFDHYLYIYSNKNKQIQLKNKIGPFKFQLNQVCYVNDETIYVVLESGEVYQVNGTTGNIMSSIGNGNCIWGMDEHPDHPEKVYCALEDGSVSVVCYESDRYNSIKIKEVERFHYSFGRIRRSIPLKDSGFIAISTNGTVFRADASGDILWHKQLKGICRDVAYFENRVLVGTEDNYAMEMSLDSGEMIAEFSLELPVWAVCYDLKGNLILGMRRKMIRVLDANTKELITNIELLDNIKRFRVLNNGNILVNGPEGIVELNASTWKVEKRWAEWVTTTCENAIVDGNYVYGITYSSALISYNYHDSISSNFLDIQNVSDYPKGMVIQKGKDGTSVLLVGGRGPYINAYRLVNGIPQKVRELILQ</sequence>
<name>A0ABT9J1G2_9BACL</name>
<evidence type="ECO:0000313" key="2">
    <source>
        <dbReference type="Proteomes" id="UP001231941"/>
    </source>
</evidence>
<dbReference type="PANTHER" id="PTHR34512:SF30">
    <property type="entry name" value="OUTER MEMBRANE PROTEIN ASSEMBLY FACTOR BAMB"/>
    <property type="match status" value="1"/>
</dbReference>
<dbReference type="Gene3D" id="2.130.10.10">
    <property type="entry name" value="YVTN repeat-like/Quinoprotein amine dehydrogenase"/>
    <property type="match status" value="2"/>
</dbReference>
<organism evidence="1 2">
    <name type="scientific">Chengkuizengella axinellae</name>
    <dbReference type="NCBI Taxonomy" id="3064388"/>
    <lineage>
        <taxon>Bacteria</taxon>
        <taxon>Bacillati</taxon>
        <taxon>Bacillota</taxon>
        <taxon>Bacilli</taxon>
        <taxon>Bacillales</taxon>
        <taxon>Paenibacillaceae</taxon>
        <taxon>Chengkuizengella</taxon>
    </lineage>
</organism>
<proteinExistence type="predicted"/>